<comment type="pathway">
    <text evidence="13">Sulfur metabolism; hydrogen sulfide biosynthesis; sulfite from sulfate: step 2/3.</text>
</comment>
<dbReference type="InterPro" id="IPR009000">
    <property type="entry name" value="Transl_B-barrel_sf"/>
</dbReference>
<dbReference type="Gene3D" id="3.40.50.300">
    <property type="entry name" value="P-loop containing nucleotide triphosphate hydrolases"/>
    <property type="match status" value="2"/>
</dbReference>
<accession>A0A255XPX7</accession>
<dbReference type="OrthoDB" id="9804504at2"/>
<evidence type="ECO:0000256" key="2">
    <source>
        <dbReference type="ARBA" id="ARBA00002357"/>
    </source>
</evidence>
<dbReference type="Proteomes" id="UP000216361">
    <property type="component" value="Unassembled WGS sequence"/>
</dbReference>
<gene>
    <name evidence="13 15" type="primary">cysC</name>
    <name evidence="15" type="ORF">CHR90_09480</name>
</gene>
<dbReference type="NCBIfam" id="NF003013">
    <property type="entry name" value="PRK03846.1"/>
    <property type="match status" value="1"/>
</dbReference>
<dbReference type="EC" id="2.7.1.25" evidence="13"/>
<comment type="function">
    <text evidence="2">APS kinase catalyzes the synthesis of activated sulfate.</text>
</comment>
<dbReference type="InterPro" id="IPR027417">
    <property type="entry name" value="P-loop_NTPase"/>
</dbReference>
<feature type="domain" description="Tr-type G" evidence="14">
    <location>
        <begin position="4"/>
        <end position="215"/>
    </location>
</feature>
<comment type="catalytic activity">
    <reaction evidence="12">
        <text>sulfate + ATP + H(+) = adenosine 5'-phosphosulfate + diphosphate</text>
        <dbReference type="Rhea" id="RHEA:18133"/>
        <dbReference type="ChEBI" id="CHEBI:15378"/>
        <dbReference type="ChEBI" id="CHEBI:16189"/>
        <dbReference type="ChEBI" id="CHEBI:30616"/>
        <dbReference type="ChEBI" id="CHEBI:33019"/>
        <dbReference type="ChEBI" id="CHEBI:58243"/>
        <dbReference type="EC" id="2.7.7.4"/>
    </reaction>
</comment>
<evidence type="ECO:0000256" key="4">
    <source>
        <dbReference type="ARBA" id="ARBA00007237"/>
    </source>
</evidence>
<dbReference type="GO" id="GO:0005525">
    <property type="term" value="F:GTP binding"/>
    <property type="evidence" value="ECO:0007669"/>
    <property type="project" value="UniProtKB-KW"/>
</dbReference>
<dbReference type="Pfam" id="PF01583">
    <property type="entry name" value="APS_kinase"/>
    <property type="match status" value="1"/>
</dbReference>
<comment type="similarity">
    <text evidence="4">In the N-terminal section; belongs to the TRAFAC class translation factor GTPase superfamily. Classic translation factor GTPase family. CysN/NodQ subfamily.</text>
</comment>
<keyword evidence="13" id="KW-0597">Phosphoprotein</keyword>
<protein>
    <recommendedName>
        <fullName evidence="13">Adenylyl-sulfate kinase</fullName>
        <ecNumber evidence="13">2.7.1.25</ecNumber>
    </recommendedName>
    <alternativeName>
        <fullName evidence="13">APS kinase</fullName>
    </alternativeName>
    <alternativeName>
        <fullName evidence="13">ATP adenosine-5'-phosphosulfate 3'-phosphotransferase</fullName>
    </alternativeName>
    <alternativeName>
        <fullName evidence="13">Adenosine-5'-phosphosulfate kinase</fullName>
    </alternativeName>
</protein>
<keyword evidence="7 13" id="KW-0547">Nucleotide-binding</keyword>
<dbReference type="PROSITE" id="PS51722">
    <property type="entry name" value="G_TR_2"/>
    <property type="match status" value="1"/>
</dbReference>
<dbReference type="GO" id="GO:0005524">
    <property type="term" value="F:ATP binding"/>
    <property type="evidence" value="ECO:0007669"/>
    <property type="project" value="UniProtKB-UniRule"/>
</dbReference>
<comment type="catalytic activity">
    <reaction evidence="1 13">
        <text>adenosine 5'-phosphosulfate + ATP = 3'-phosphoadenylyl sulfate + ADP + H(+)</text>
        <dbReference type="Rhea" id="RHEA:24152"/>
        <dbReference type="ChEBI" id="CHEBI:15378"/>
        <dbReference type="ChEBI" id="CHEBI:30616"/>
        <dbReference type="ChEBI" id="CHEBI:58243"/>
        <dbReference type="ChEBI" id="CHEBI:58339"/>
        <dbReference type="ChEBI" id="CHEBI:456216"/>
        <dbReference type="EC" id="2.7.1.25"/>
    </reaction>
</comment>
<dbReference type="HAMAP" id="MF_00065">
    <property type="entry name" value="Adenylyl_sulf_kinase"/>
    <property type="match status" value="1"/>
</dbReference>
<dbReference type="GO" id="GO:0003924">
    <property type="term" value="F:GTPase activity"/>
    <property type="evidence" value="ECO:0007669"/>
    <property type="project" value="InterPro"/>
</dbReference>
<dbReference type="UniPathway" id="UPA00140">
    <property type="reaction ID" value="UER00205"/>
</dbReference>
<evidence type="ECO:0000256" key="10">
    <source>
        <dbReference type="ARBA" id="ARBA00023268"/>
    </source>
</evidence>
<comment type="function">
    <text evidence="13">Catalyzes the synthesis of activated sulfate.</text>
</comment>
<keyword evidence="8 13" id="KW-0067">ATP-binding</keyword>
<name>A0A255XPX7_9PROT</name>
<dbReference type="GO" id="GO:0070814">
    <property type="term" value="P:hydrogen sulfide biosynthetic process"/>
    <property type="evidence" value="ECO:0007669"/>
    <property type="project" value="UniProtKB-UniRule"/>
</dbReference>
<dbReference type="Pfam" id="PF22594">
    <property type="entry name" value="GTP-eEF1A_C"/>
    <property type="match status" value="1"/>
</dbReference>
<dbReference type="SUPFAM" id="SSF50465">
    <property type="entry name" value="EF-Tu/eEF-1alpha/eIF2-gamma C-terminal domain"/>
    <property type="match status" value="1"/>
</dbReference>
<keyword evidence="13 15" id="KW-0418">Kinase</keyword>
<evidence type="ECO:0000256" key="6">
    <source>
        <dbReference type="ARBA" id="ARBA00022679"/>
    </source>
</evidence>
<evidence type="ECO:0000256" key="13">
    <source>
        <dbReference type="HAMAP-Rule" id="MF_00065"/>
    </source>
</evidence>
<evidence type="ECO:0000256" key="5">
    <source>
        <dbReference type="ARBA" id="ARBA00011760"/>
    </source>
</evidence>
<dbReference type="GO" id="GO:0000103">
    <property type="term" value="P:sulfate assimilation"/>
    <property type="evidence" value="ECO:0007669"/>
    <property type="project" value="UniProtKB-UniRule"/>
</dbReference>
<dbReference type="Pfam" id="PF00009">
    <property type="entry name" value="GTP_EFTU"/>
    <property type="match status" value="1"/>
</dbReference>
<dbReference type="EMBL" id="NOXS01000032">
    <property type="protein sequence ID" value="OYQ18505.1"/>
    <property type="molecule type" value="Genomic_DNA"/>
</dbReference>
<evidence type="ECO:0000256" key="11">
    <source>
        <dbReference type="ARBA" id="ARBA00024872"/>
    </source>
</evidence>
<comment type="similarity">
    <text evidence="13">Belongs to the APS kinase family.</text>
</comment>
<keyword evidence="16" id="KW-1185">Reference proteome</keyword>
<dbReference type="CDD" id="cd02027">
    <property type="entry name" value="APSK"/>
    <property type="match status" value="1"/>
</dbReference>
<comment type="similarity">
    <text evidence="3">In the C-terminal section; belongs to the APS kinase family.</text>
</comment>
<evidence type="ECO:0000256" key="3">
    <source>
        <dbReference type="ARBA" id="ARBA00005438"/>
    </source>
</evidence>
<evidence type="ECO:0000313" key="15">
    <source>
        <dbReference type="EMBL" id="OYQ18505.1"/>
    </source>
</evidence>
<comment type="function">
    <text evidence="11">Proposed to provide activated sulfate for transfer to Nod factor. ATP sulfurylase may be the GTPase, regulating ATP sulfurylase activity.</text>
</comment>
<evidence type="ECO:0000256" key="8">
    <source>
        <dbReference type="ARBA" id="ARBA00022840"/>
    </source>
</evidence>
<evidence type="ECO:0000256" key="1">
    <source>
        <dbReference type="ARBA" id="ARBA00001823"/>
    </source>
</evidence>
<dbReference type="InterPro" id="IPR050100">
    <property type="entry name" value="TRAFAC_GTPase_members"/>
</dbReference>
<evidence type="ECO:0000256" key="12">
    <source>
        <dbReference type="ARBA" id="ARBA00049370"/>
    </source>
</evidence>
<dbReference type="AlphaFoldDB" id="A0A255XPX7"/>
<comment type="subunit">
    <text evidence="5">Sulfate-activating enzymes, NodP and NodQ, may be physically associated.</text>
</comment>
<keyword evidence="10" id="KW-0511">Multifunctional enzyme</keyword>
<keyword evidence="6 13" id="KW-0808">Transferase</keyword>
<feature type="active site" description="Phosphoserine intermediate" evidence="13">
    <location>
        <position position="520"/>
    </location>
</feature>
<dbReference type="NCBIfam" id="TIGR00455">
    <property type="entry name" value="apsK"/>
    <property type="match status" value="1"/>
</dbReference>
<sequence>MSQTTAFPIVIVGHVDHGKSTLVGRLMHDTGAIADGAVEALQASSAKRGSVFEWSHLLDALQIERDQGITLDTTQVWFTTPKRRYVIIDAPGHKEFLKNMVTGAAAADAAILVVDARAGLAEQTRRHAYLLRLLGITQVAVAVNKIDLIDHDEARFAQVVDDVGGYLRSIGINPTALIPLSARHGDGIVAVSPQTPWYKGPSLLEALDNFAGRPSLSAQPLRLPVQDLYRRGERRIVVGRIETGRLRVGDTIRLLPGNRTVKVAGLEGWNLTVPKLSAIAGESVALAVDEDVFVERGALITEGDTSARQGHVITLRIFWLDRSALNEGDRLTLRLGTASNEVTVRRIDEALDLESLALNQSEGPGKLESGGIARVTLHSRRPIIGDRFADNPRLGRAVLARDYRLVGGGIVEDLAEVVLSAPETSVTPEERAALNGHSGGVLWLTGLSGSGKSTIAQRLLRKLTDQGRLATVLDGDTLRLGLSRDLGFSAEDRAEQVRRTAEVAKLLANSGLIVIASLISPRQADRDLAEQIIGDAFHEIFVDAALETCIARDPKGLYKRAQAGEIPNFTGISSPYEAPQDPALRLDTATLSLEDATDMLLTYAQAQFARRHENYVLGPAYI</sequence>
<dbReference type="GO" id="GO:0004781">
    <property type="term" value="F:sulfate adenylyltransferase (ATP) activity"/>
    <property type="evidence" value="ECO:0007669"/>
    <property type="project" value="UniProtKB-EC"/>
</dbReference>
<dbReference type="SUPFAM" id="SSF50447">
    <property type="entry name" value="Translation proteins"/>
    <property type="match status" value="1"/>
</dbReference>
<dbReference type="InterPro" id="IPR000795">
    <property type="entry name" value="T_Tr_GTP-bd_dom"/>
</dbReference>
<proteinExistence type="inferred from homology"/>
<dbReference type="InterPro" id="IPR059117">
    <property type="entry name" value="APS_kinase_dom"/>
</dbReference>
<dbReference type="InterPro" id="IPR054696">
    <property type="entry name" value="GTP-eEF1A_C"/>
</dbReference>
<evidence type="ECO:0000256" key="9">
    <source>
        <dbReference type="ARBA" id="ARBA00023134"/>
    </source>
</evidence>
<reference evidence="15 16" key="1">
    <citation type="submission" date="2017-07" db="EMBL/GenBank/DDBJ databases">
        <title>Elstera cyanobacteriorum sp. nov., a novel bacterium isolated from cyanobacterial aggregates in a eutrophic lake.</title>
        <authorList>
            <person name="Cai H."/>
        </authorList>
    </citation>
    <scope>NUCLEOTIDE SEQUENCE [LARGE SCALE GENOMIC DNA]</scope>
    <source>
        <strain evidence="15 16">TH019</strain>
    </source>
</reference>
<dbReference type="GO" id="GO:0004020">
    <property type="term" value="F:adenylylsulfate kinase activity"/>
    <property type="evidence" value="ECO:0007669"/>
    <property type="project" value="UniProtKB-UniRule"/>
</dbReference>
<dbReference type="RefSeq" id="WP_094408768.1">
    <property type="nucleotide sequence ID" value="NZ_BMJZ01000001.1"/>
</dbReference>
<dbReference type="Gene3D" id="2.40.30.10">
    <property type="entry name" value="Translation factors"/>
    <property type="match status" value="2"/>
</dbReference>
<dbReference type="SUPFAM" id="SSF52540">
    <property type="entry name" value="P-loop containing nucleoside triphosphate hydrolases"/>
    <property type="match status" value="2"/>
</dbReference>
<dbReference type="PRINTS" id="PR00315">
    <property type="entry name" value="ELONGATNFCT"/>
</dbReference>
<evidence type="ECO:0000259" key="14">
    <source>
        <dbReference type="PROSITE" id="PS51722"/>
    </source>
</evidence>
<comment type="caution">
    <text evidence="15">The sequence shown here is derived from an EMBL/GenBank/DDBJ whole genome shotgun (WGS) entry which is preliminary data.</text>
</comment>
<dbReference type="InterPro" id="IPR002891">
    <property type="entry name" value="APS"/>
</dbReference>
<dbReference type="InterPro" id="IPR009001">
    <property type="entry name" value="Transl_elong_EF1A/Init_IF2_C"/>
</dbReference>
<evidence type="ECO:0000313" key="16">
    <source>
        <dbReference type="Proteomes" id="UP000216361"/>
    </source>
</evidence>
<organism evidence="15 16">
    <name type="scientific">Elstera cyanobacteriorum</name>
    <dbReference type="NCBI Taxonomy" id="2022747"/>
    <lineage>
        <taxon>Bacteria</taxon>
        <taxon>Pseudomonadati</taxon>
        <taxon>Pseudomonadota</taxon>
        <taxon>Alphaproteobacteria</taxon>
        <taxon>Rhodospirillales</taxon>
        <taxon>Rhodospirillaceae</taxon>
        <taxon>Elstera</taxon>
    </lineage>
</organism>
<evidence type="ECO:0000256" key="7">
    <source>
        <dbReference type="ARBA" id="ARBA00022741"/>
    </source>
</evidence>
<keyword evidence="9" id="KW-0342">GTP-binding</keyword>
<dbReference type="PANTHER" id="PTHR23115">
    <property type="entry name" value="TRANSLATION FACTOR"/>
    <property type="match status" value="1"/>
</dbReference>
<feature type="binding site" evidence="13">
    <location>
        <begin position="446"/>
        <end position="453"/>
    </location>
    <ligand>
        <name>ATP</name>
        <dbReference type="ChEBI" id="CHEBI:30616"/>
    </ligand>
</feature>